<dbReference type="PROSITE" id="PS50893">
    <property type="entry name" value="ABC_TRANSPORTER_2"/>
    <property type="match status" value="1"/>
</dbReference>
<keyword evidence="3" id="KW-0547">Nucleotide-binding</keyword>
<comment type="similarity">
    <text evidence="1">Belongs to the ABC transporter superfamily.</text>
</comment>
<protein>
    <submittedName>
        <fullName evidence="6">ABC transporter ATP-binding protein</fullName>
    </submittedName>
</protein>
<proteinExistence type="inferred from homology"/>
<evidence type="ECO:0000256" key="4">
    <source>
        <dbReference type="ARBA" id="ARBA00022840"/>
    </source>
</evidence>
<comment type="caution">
    <text evidence="6">The sequence shown here is derived from an EMBL/GenBank/DDBJ whole genome shotgun (WGS) entry which is preliminary data.</text>
</comment>
<dbReference type="RefSeq" id="WP_064626031.1">
    <property type="nucleotide sequence ID" value="NZ_CP022099.1"/>
</dbReference>
<dbReference type="CDD" id="cd03220">
    <property type="entry name" value="ABC_KpsT_Wzt"/>
    <property type="match status" value="1"/>
</dbReference>
<dbReference type="PANTHER" id="PTHR46743:SF2">
    <property type="entry name" value="TEICHOIC ACIDS EXPORT ATP-BINDING PROTEIN TAGH"/>
    <property type="match status" value="1"/>
</dbReference>
<evidence type="ECO:0000256" key="2">
    <source>
        <dbReference type="ARBA" id="ARBA00022448"/>
    </source>
</evidence>
<evidence type="ECO:0000256" key="1">
    <source>
        <dbReference type="ARBA" id="ARBA00005417"/>
    </source>
</evidence>
<dbReference type="InterPro" id="IPR017871">
    <property type="entry name" value="ABC_transporter-like_CS"/>
</dbReference>
<evidence type="ECO:0000313" key="7">
    <source>
        <dbReference type="Proteomes" id="UP000078309"/>
    </source>
</evidence>
<dbReference type="Pfam" id="PF14524">
    <property type="entry name" value="Wzt_C"/>
    <property type="match status" value="1"/>
</dbReference>
<gene>
    <name evidence="6" type="ORF">PL14_11975</name>
</gene>
<name>A0ABD4QWV3_VIBAN</name>
<dbReference type="InterPro" id="IPR003593">
    <property type="entry name" value="AAA+_ATPase"/>
</dbReference>
<keyword evidence="4 6" id="KW-0067">ATP-binding</keyword>
<dbReference type="AlphaFoldDB" id="A0ABD4QWV3"/>
<evidence type="ECO:0000256" key="3">
    <source>
        <dbReference type="ARBA" id="ARBA00022741"/>
    </source>
</evidence>
<feature type="domain" description="ABC transporter" evidence="5">
    <location>
        <begin position="23"/>
        <end position="247"/>
    </location>
</feature>
<evidence type="ECO:0000259" key="5">
    <source>
        <dbReference type="PROSITE" id="PS50893"/>
    </source>
</evidence>
<accession>A0ABD4QWV3</accession>
<dbReference type="GO" id="GO:0005524">
    <property type="term" value="F:ATP binding"/>
    <property type="evidence" value="ECO:0007669"/>
    <property type="project" value="UniProtKB-KW"/>
</dbReference>
<dbReference type="Proteomes" id="UP000078309">
    <property type="component" value="Unassembled WGS sequence"/>
</dbReference>
<dbReference type="EMBL" id="JAHGUI010000045">
    <property type="protein sequence ID" value="MBT2919408.1"/>
    <property type="molecule type" value="Genomic_DNA"/>
</dbReference>
<dbReference type="SUPFAM" id="SSF52540">
    <property type="entry name" value="P-loop containing nucleoside triphosphate hydrolases"/>
    <property type="match status" value="1"/>
</dbReference>
<dbReference type="InterPro" id="IPR027417">
    <property type="entry name" value="P-loop_NTPase"/>
</dbReference>
<dbReference type="InterPro" id="IPR029439">
    <property type="entry name" value="Wzt_C"/>
</dbReference>
<dbReference type="Gene3D" id="3.40.50.300">
    <property type="entry name" value="P-loop containing nucleotide triphosphate hydrolases"/>
    <property type="match status" value="1"/>
</dbReference>
<dbReference type="InterPro" id="IPR050683">
    <property type="entry name" value="Bact_Polysacc_Export_ATP-bd"/>
</dbReference>
<dbReference type="Pfam" id="PF00005">
    <property type="entry name" value="ABC_tran"/>
    <property type="match status" value="1"/>
</dbReference>
<dbReference type="CDD" id="cd10147">
    <property type="entry name" value="Wzt_C-like"/>
    <property type="match status" value="1"/>
</dbReference>
<reference evidence="6 7" key="1">
    <citation type="journal article" date="2017" name="J. Fish Dis.">
        <title>Comparative assessment of Vibrio virulence in marine fish larvae.</title>
        <authorList>
            <person name="Ronneseth A."/>
            <person name="Castillo D."/>
            <person name="D'Alvise P."/>
            <person name="Tonnesen O."/>
            <person name="Haugland G."/>
            <person name="Grotkjaer T."/>
            <person name="Engell-Sorensen K."/>
            <person name="Norremark L."/>
            <person name="Bergh O."/>
            <person name="Wergeland H.I."/>
            <person name="Gram L."/>
        </authorList>
    </citation>
    <scope>NUCLEOTIDE SEQUENCE [LARGE SCALE GENOMIC DNA]</scope>
    <source>
        <strain evidence="6 7">90-11-286</strain>
    </source>
</reference>
<organism evidence="6 7">
    <name type="scientific">Vibrio anguillarum</name>
    <name type="common">Listonella anguillarum</name>
    <dbReference type="NCBI Taxonomy" id="55601"/>
    <lineage>
        <taxon>Bacteria</taxon>
        <taxon>Pseudomonadati</taxon>
        <taxon>Pseudomonadota</taxon>
        <taxon>Gammaproteobacteria</taxon>
        <taxon>Vibrionales</taxon>
        <taxon>Vibrionaceae</taxon>
        <taxon>Vibrio</taxon>
    </lineage>
</organism>
<dbReference type="PANTHER" id="PTHR46743">
    <property type="entry name" value="TEICHOIC ACIDS EXPORT ATP-BINDING PROTEIN TAGH"/>
    <property type="match status" value="1"/>
</dbReference>
<dbReference type="SMART" id="SM00382">
    <property type="entry name" value="AAA"/>
    <property type="match status" value="1"/>
</dbReference>
<keyword evidence="2" id="KW-0813">Transport</keyword>
<dbReference type="PROSITE" id="PS00211">
    <property type="entry name" value="ABC_TRANSPORTER_1"/>
    <property type="match status" value="1"/>
</dbReference>
<dbReference type="InterPro" id="IPR015860">
    <property type="entry name" value="ABC_transpr_TagH-like"/>
</dbReference>
<dbReference type="InterPro" id="IPR003439">
    <property type="entry name" value="ABC_transporter-like_ATP-bd"/>
</dbReference>
<dbReference type="Gene3D" id="2.70.50.60">
    <property type="entry name" value="abc- transporter (atp binding component) like domain"/>
    <property type="match status" value="1"/>
</dbReference>
<sequence>MNDVVISCENITKIYPMYDDHRDRFKEVFHPFRKVYHKKFHALDDVSFEVKRGETVGIVGKNGAGKSTLLKIITGVLTPTSGSVKLNGVVSSLLELGTGFNPDLTGIENIYLNSSLMGIKKEDIDKKLAQVIAFADIGEHIHQPVRGYSSGMFARLAFSVAISVEPDILIVDEALAVGDAAFVNKCYGKINELKSKGMTLLFVSHSLGAVSELCTKAILIDNGKCLLVSDVETVVNQYNRMIRSSFDKSLQKNENIEETTFDISEKDTSEISLISNVKSKDIFNINNEFMNKHSKTRYGKGGARIVNVEIIEGDDNKNRLFSYNTKIKLRVYIKSDQNLNKLNCGYFIRTDKGLSIVGNNLESSKFELRDLKANRKVIIDFDIPLTIKSGIYSLTVVLGASDSENNEFIVDWVDLADSFEVFHSKDQYSFEYMVHIQNKISMNYID</sequence>
<evidence type="ECO:0000313" key="6">
    <source>
        <dbReference type="EMBL" id="MBT2919408.1"/>
    </source>
</evidence>